<reference evidence="7" key="2">
    <citation type="submission" date="2023-07" db="EMBL/GenBank/DDBJ databases">
        <authorList>
            <consortium name="Lawrence Berkeley National Laboratory"/>
            <person name="Haridas S."/>
            <person name="Hensen N."/>
            <person name="Bonometti L."/>
            <person name="Westerberg I."/>
            <person name="Brannstrom I.O."/>
            <person name="Guillou S."/>
            <person name="Cros-Aarteil S."/>
            <person name="Calhoun S."/>
            <person name="Kuo A."/>
            <person name="Mondo S."/>
            <person name="Pangilinan J."/>
            <person name="Riley R."/>
            <person name="LaButti K."/>
            <person name="Andreopoulos B."/>
            <person name="Lipzen A."/>
            <person name="Chen C."/>
            <person name="Yanf M."/>
            <person name="Daum C."/>
            <person name="Ng V."/>
            <person name="Clum A."/>
            <person name="Steindorff A."/>
            <person name="Ohm R."/>
            <person name="Martin F."/>
            <person name="Silar P."/>
            <person name="Natvig D."/>
            <person name="Lalanne C."/>
            <person name="Gautier V."/>
            <person name="Ament-velasquez S.L."/>
            <person name="Kruys A."/>
            <person name="Hutchinson M.I."/>
            <person name="Powell A.J."/>
            <person name="Barry K."/>
            <person name="Miller A.N."/>
            <person name="Grigoriev I.V."/>
            <person name="Debuchy R."/>
            <person name="Gladieux P."/>
            <person name="Thoren M.H."/>
            <person name="Johannesson H."/>
        </authorList>
    </citation>
    <scope>NUCLEOTIDE SEQUENCE</scope>
    <source>
        <strain evidence="7">FGSC 1904</strain>
    </source>
</reference>
<feature type="region of interest" description="Disordered" evidence="5">
    <location>
        <begin position="169"/>
        <end position="208"/>
    </location>
</feature>
<evidence type="ECO:0000313" key="8">
    <source>
        <dbReference type="Proteomes" id="UP001281003"/>
    </source>
</evidence>
<dbReference type="EMBL" id="JAUTDP010000009">
    <property type="protein sequence ID" value="KAK3396194.1"/>
    <property type="molecule type" value="Genomic_DNA"/>
</dbReference>
<dbReference type="InterPro" id="IPR006913">
    <property type="entry name" value="CENP-V/GFA"/>
</dbReference>
<sequence length="432" mass="47940">MSVKTTNATISCLCGSVEQKQVTLSPVDTDIVFCHCTSCRHLTGQLFTSYVALDADPTSLDGLTKYHSDPDHPGLETTAYYFCSTCGCHVFQRSTYYSDDDDSIDDEDNNEKNKNSSDSTEKPEWAVATGVIICSPSENPDHKVRWQHQIVEDTKDWGLSLWLPTAFASTSDNSSSKTNNQNTTTKNLLPAIKVLPPPSSDTNDGGNDNNDQLLRAHCHCKRISFSISRPSIASTVPHRNYPDAMYSYAEEPSGVTSNPHDEKWWLRSPILSHDNESETPILKHTKYFAGTCVCRSCRLVSGFEIQCWAFVPRCNIHFDVDGAVNSKDGGLDFATIHQRDLLKTYQSSPGVWREFCPTCGSTVFYHAEKAKDVIDVSVGLFESSNGGARAEDWLEWGSERVSFCEEVRKGREGGMADWAERLLKGLEGGLKG</sequence>
<feature type="domain" description="CENP-V/GFA" evidence="6">
    <location>
        <begin position="7"/>
        <end position="126"/>
    </location>
</feature>
<comment type="similarity">
    <text evidence="1">Belongs to the Gfa family.</text>
</comment>
<dbReference type="PROSITE" id="PS51891">
    <property type="entry name" value="CENP_V_GFA"/>
    <property type="match status" value="2"/>
</dbReference>
<keyword evidence="2" id="KW-0479">Metal-binding</keyword>
<dbReference type="GO" id="GO:0046872">
    <property type="term" value="F:metal ion binding"/>
    <property type="evidence" value="ECO:0007669"/>
    <property type="project" value="UniProtKB-KW"/>
</dbReference>
<reference evidence="7" key="1">
    <citation type="journal article" date="2023" name="Mol. Phylogenet. Evol.">
        <title>Genome-scale phylogeny and comparative genomics of the fungal order Sordariales.</title>
        <authorList>
            <person name="Hensen N."/>
            <person name="Bonometti L."/>
            <person name="Westerberg I."/>
            <person name="Brannstrom I.O."/>
            <person name="Guillou S."/>
            <person name="Cros-Aarteil S."/>
            <person name="Calhoun S."/>
            <person name="Haridas S."/>
            <person name="Kuo A."/>
            <person name="Mondo S."/>
            <person name="Pangilinan J."/>
            <person name="Riley R."/>
            <person name="LaButti K."/>
            <person name="Andreopoulos B."/>
            <person name="Lipzen A."/>
            <person name="Chen C."/>
            <person name="Yan M."/>
            <person name="Daum C."/>
            <person name="Ng V."/>
            <person name="Clum A."/>
            <person name="Steindorff A."/>
            <person name="Ohm R.A."/>
            <person name="Martin F."/>
            <person name="Silar P."/>
            <person name="Natvig D.O."/>
            <person name="Lalanne C."/>
            <person name="Gautier V."/>
            <person name="Ament-Velasquez S.L."/>
            <person name="Kruys A."/>
            <person name="Hutchinson M.I."/>
            <person name="Powell A.J."/>
            <person name="Barry K."/>
            <person name="Miller A.N."/>
            <person name="Grigoriev I.V."/>
            <person name="Debuchy R."/>
            <person name="Gladieux P."/>
            <person name="Hiltunen Thoren M."/>
            <person name="Johannesson H."/>
        </authorList>
    </citation>
    <scope>NUCLEOTIDE SEQUENCE</scope>
    <source>
        <strain evidence="7">FGSC 1904</strain>
    </source>
</reference>
<evidence type="ECO:0000256" key="5">
    <source>
        <dbReference type="SAM" id="MobiDB-lite"/>
    </source>
</evidence>
<dbReference type="Proteomes" id="UP001281003">
    <property type="component" value="Unassembled WGS sequence"/>
</dbReference>
<feature type="compositionally biased region" description="Acidic residues" evidence="5">
    <location>
        <begin position="100"/>
        <end position="109"/>
    </location>
</feature>
<evidence type="ECO:0000256" key="3">
    <source>
        <dbReference type="ARBA" id="ARBA00022833"/>
    </source>
</evidence>
<dbReference type="InterPro" id="IPR011057">
    <property type="entry name" value="Mss4-like_sf"/>
</dbReference>
<keyword evidence="4" id="KW-0456">Lyase</keyword>
<evidence type="ECO:0000256" key="2">
    <source>
        <dbReference type="ARBA" id="ARBA00022723"/>
    </source>
</evidence>
<organism evidence="7 8">
    <name type="scientific">Sordaria brevicollis</name>
    <dbReference type="NCBI Taxonomy" id="83679"/>
    <lineage>
        <taxon>Eukaryota</taxon>
        <taxon>Fungi</taxon>
        <taxon>Dikarya</taxon>
        <taxon>Ascomycota</taxon>
        <taxon>Pezizomycotina</taxon>
        <taxon>Sordariomycetes</taxon>
        <taxon>Sordariomycetidae</taxon>
        <taxon>Sordariales</taxon>
        <taxon>Sordariaceae</taxon>
        <taxon>Sordaria</taxon>
    </lineage>
</organism>
<feature type="region of interest" description="Disordered" evidence="5">
    <location>
        <begin position="100"/>
        <end position="124"/>
    </location>
</feature>
<evidence type="ECO:0000256" key="1">
    <source>
        <dbReference type="ARBA" id="ARBA00005495"/>
    </source>
</evidence>
<dbReference type="PANTHER" id="PTHR33337:SF32">
    <property type="entry name" value="DUF636 DOMAIN PROTEIN (AFU_ORTHOLOGUE AFUA_7G04120)"/>
    <property type="match status" value="1"/>
</dbReference>
<feature type="compositionally biased region" description="Low complexity" evidence="5">
    <location>
        <begin position="169"/>
        <end position="187"/>
    </location>
</feature>
<evidence type="ECO:0000259" key="6">
    <source>
        <dbReference type="PROSITE" id="PS51891"/>
    </source>
</evidence>
<evidence type="ECO:0000256" key="4">
    <source>
        <dbReference type="ARBA" id="ARBA00023239"/>
    </source>
</evidence>
<gene>
    <name evidence="7" type="ORF">B0T20DRAFT_417019</name>
</gene>
<dbReference type="PANTHER" id="PTHR33337">
    <property type="entry name" value="GFA DOMAIN-CONTAINING PROTEIN"/>
    <property type="match status" value="1"/>
</dbReference>
<feature type="domain" description="CENP-V/GFA" evidence="6">
    <location>
        <begin position="288"/>
        <end position="394"/>
    </location>
</feature>
<keyword evidence="3" id="KW-0862">Zinc</keyword>
<keyword evidence="8" id="KW-1185">Reference proteome</keyword>
<protein>
    <submittedName>
        <fullName evidence="7">Mss4-like protein</fullName>
    </submittedName>
</protein>
<dbReference type="Pfam" id="PF04828">
    <property type="entry name" value="GFA"/>
    <property type="match status" value="2"/>
</dbReference>
<proteinExistence type="inferred from homology"/>
<evidence type="ECO:0000313" key="7">
    <source>
        <dbReference type="EMBL" id="KAK3396194.1"/>
    </source>
</evidence>
<feature type="compositionally biased region" description="Basic and acidic residues" evidence="5">
    <location>
        <begin position="110"/>
        <end position="124"/>
    </location>
</feature>
<dbReference type="AlphaFoldDB" id="A0AAE0PAA1"/>
<dbReference type="Gene3D" id="3.90.1590.10">
    <property type="entry name" value="glutathione-dependent formaldehyde- activating enzyme (gfa)"/>
    <property type="match status" value="2"/>
</dbReference>
<comment type="caution">
    <text evidence="7">The sequence shown here is derived from an EMBL/GenBank/DDBJ whole genome shotgun (WGS) entry which is preliminary data.</text>
</comment>
<dbReference type="SUPFAM" id="SSF51316">
    <property type="entry name" value="Mss4-like"/>
    <property type="match status" value="2"/>
</dbReference>
<name>A0AAE0PAA1_SORBR</name>
<dbReference type="GO" id="GO:0016846">
    <property type="term" value="F:carbon-sulfur lyase activity"/>
    <property type="evidence" value="ECO:0007669"/>
    <property type="project" value="InterPro"/>
</dbReference>
<accession>A0AAE0PAA1</accession>